<accession>C9PN41</accession>
<evidence type="ECO:0000256" key="1">
    <source>
        <dbReference type="SAM" id="SignalP"/>
    </source>
</evidence>
<sequence length="176" mass="19848">MYFMKKGTLLACVLLALTSINSYAEEKSSIVDRVSTVISEVVQDGKDVIKGVKEGIDTGRTEGTSIDDAIIVRDKKYQEYVDIVIFSIQKTNVGLYEIDLGFKNKTDKIIRLVNLNEKKNLQLLDADSFVTYANYMENDITVPKSAAIKYTLKFRAYGLVSEPAILRLYETDIKLK</sequence>
<comment type="caution">
    <text evidence="2">The sequence shown here is derived from an EMBL/GenBank/DDBJ whole genome shotgun (WGS) entry which is preliminary data.</text>
</comment>
<evidence type="ECO:0008006" key="4">
    <source>
        <dbReference type="Google" id="ProtNLM"/>
    </source>
</evidence>
<protein>
    <recommendedName>
        <fullName evidence="4">DUF4352 domain-containing protein</fullName>
    </recommendedName>
</protein>
<name>C9PN41_9PAST</name>
<evidence type="ECO:0000313" key="3">
    <source>
        <dbReference type="Proteomes" id="UP000005519"/>
    </source>
</evidence>
<proteinExistence type="predicted"/>
<dbReference type="Proteomes" id="UP000005519">
    <property type="component" value="Unassembled WGS sequence"/>
</dbReference>
<keyword evidence="3" id="KW-1185">Reference proteome</keyword>
<dbReference type="AlphaFoldDB" id="C9PN41"/>
<reference evidence="2 3" key="1">
    <citation type="submission" date="2009-10" db="EMBL/GenBank/DDBJ databases">
        <authorList>
            <person name="Muzny D."/>
            <person name="Qin X."/>
            <person name="Deng J."/>
            <person name="Jiang H."/>
            <person name="Liu Y."/>
            <person name="Qu J."/>
            <person name="Song X.-Z."/>
            <person name="Zhang L."/>
            <person name="Thornton R."/>
            <person name="Coyle M."/>
            <person name="Francisco L."/>
            <person name="Jackson L."/>
            <person name="Javaid M."/>
            <person name="Korchina V."/>
            <person name="Kovar C."/>
            <person name="Mata R."/>
            <person name="Mathew T."/>
            <person name="Ngo R."/>
            <person name="Nguyen L."/>
            <person name="Nguyen N."/>
            <person name="Okwuonu G."/>
            <person name="Ongeri F."/>
            <person name="Pham C."/>
            <person name="Simmons D."/>
            <person name="Wilczek-Boney K."/>
            <person name="Hale W."/>
            <person name="Jakkamsetti A."/>
            <person name="Pham P."/>
            <person name="Ruth R."/>
            <person name="San Lucas F."/>
            <person name="Warren J."/>
            <person name="Zhang J."/>
            <person name="Zhao Z."/>
            <person name="Zhou C."/>
            <person name="Zhu D."/>
            <person name="Lee S."/>
            <person name="Bess C."/>
            <person name="Blankenburg K."/>
            <person name="Forbes L."/>
            <person name="Fu Q."/>
            <person name="Gubbala S."/>
            <person name="Hirani K."/>
            <person name="Jayaseelan J.C."/>
            <person name="Lara F."/>
            <person name="Munidasa M."/>
            <person name="Palculict T."/>
            <person name="Patil S."/>
            <person name="Pu L.-L."/>
            <person name="Saada N."/>
            <person name="Tang L."/>
            <person name="Weissenberger G."/>
            <person name="Zhu Y."/>
            <person name="Hemphill L."/>
            <person name="Shang Y."/>
            <person name="Youmans B."/>
            <person name="Ayvaz T."/>
            <person name="Ross M."/>
            <person name="Santibanez J."/>
            <person name="Aqrawi P."/>
            <person name="Gross S."/>
            <person name="Joshi V."/>
            <person name="Fowler G."/>
            <person name="Nazareth L."/>
            <person name="Reid J."/>
            <person name="Worley K."/>
            <person name="Petrosino J."/>
            <person name="Highlander S."/>
            <person name="Gibbs R."/>
        </authorList>
    </citation>
    <scope>NUCLEOTIDE SEQUENCE [LARGE SCALE GENOMIC DNA]</scope>
    <source>
        <strain evidence="2 3">ATCC 43325</strain>
    </source>
</reference>
<dbReference type="STRING" id="667128.HMPREF0621_0415"/>
<organism evidence="2 3">
    <name type="scientific">Pasteurella dagmatis ATCC 43325</name>
    <dbReference type="NCBI Taxonomy" id="667128"/>
    <lineage>
        <taxon>Bacteria</taxon>
        <taxon>Pseudomonadati</taxon>
        <taxon>Pseudomonadota</taxon>
        <taxon>Gammaproteobacteria</taxon>
        <taxon>Pasteurellales</taxon>
        <taxon>Pasteurellaceae</taxon>
        <taxon>Pasteurella</taxon>
    </lineage>
</organism>
<gene>
    <name evidence="2" type="ORF">HMPREF0621_0415</name>
</gene>
<feature type="signal peptide" evidence="1">
    <location>
        <begin position="1"/>
        <end position="24"/>
    </location>
</feature>
<dbReference type="EMBL" id="ACZR01000005">
    <property type="protein sequence ID" value="EEX50828.1"/>
    <property type="molecule type" value="Genomic_DNA"/>
</dbReference>
<evidence type="ECO:0000313" key="2">
    <source>
        <dbReference type="EMBL" id="EEX50828.1"/>
    </source>
</evidence>
<feature type="chain" id="PRO_5002998415" description="DUF4352 domain-containing protein" evidence="1">
    <location>
        <begin position="25"/>
        <end position="176"/>
    </location>
</feature>
<keyword evidence="1" id="KW-0732">Signal</keyword>
<dbReference type="HOGENOM" id="CLU_104182_1_0_6"/>